<feature type="region of interest" description="Disordered" evidence="2">
    <location>
        <begin position="152"/>
        <end position="180"/>
    </location>
</feature>
<accession>A0A8S1KKV4</accession>
<keyword evidence="4" id="KW-1185">Reference proteome</keyword>
<evidence type="ECO:0000313" key="3">
    <source>
        <dbReference type="EMBL" id="CAD8051584.1"/>
    </source>
</evidence>
<name>A0A8S1KKV4_PARPR</name>
<dbReference type="EMBL" id="CAJJDM010000014">
    <property type="protein sequence ID" value="CAD8051584.1"/>
    <property type="molecule type" value="Genomic_DNA"/>
</dbReference>
<proteinExistence type="predicted"/>
<feature type="compositionally biased region" description="Polar residues" evidence="2">
    <location>
        <begin position="152"/>
        <end position="166"/>
    </location>
</feature>
<dbReference type="Proteomes" id="UP000688137">
    <property type="component" value="Unassembled WGS sequence"/>
</dbReference>
<protein>
    <submittedName>
        <fullName evidence="3">Uncharacterized protein</fullName>
    </submittedName>
</protein>
<dbReference type="AlphaFoldDB" id="A0A8S1KKV4"/>
<organism evidence="3 4">
    <name type="scientific">Paramecium primaurelia</name>
    <dbReference type="NCBI Taxonomy" id="5886"/>
    <lineage>
        <taxon>Eukaryota</taxon>
        <taxon>Sar</taxon>
        <taxon>Alveolata</taxon>
        <taxon>Ciliophora</taxon>
        <taxon>Intramacronucleata</taxon>
        <taxon>Oligohymenophorea</taxon>
        <taxon>Peniculida</taxon>
        <taxon>Parameciidae</taxon>
        <taxon>Paramecium</taxon>
    </lineage>
</organism>
<evidence type="ECO:0000256" key="2">
    <source>
        <dbReference type="SAM" id="MobiDB-lite"/>
    </source>
</evidence>
<feature type="coiled-coil region" evidence="1">
    <location>
        <begin position="56"/>
        <end position="95"/>
    </location>
</feature>
<comment type="caution">
    <text evidence="3">The sequence shown here is derived from an EMBL/GenBank/DDBJ whole genome shotgun (WGS) entry which is preliminary data.</text>
</comment>
<gene>
    <name evidence="3" type="ORF">PPRIM_AZ9-3.1.T0180202</name>
</gene>
<reference evidence="3" key="1">
    <citation type="submission" date="2021-01" db="EMBL/GenBank/DDBJ databases">
        <authorList>
            <consortium name="Genoscope - CEA"/>
            <person name="William W."/>
        </authorList>
    </citation>
    <scope>NUCLEOTIDE SEQUENCE</scope>
</reference>
<evidence type="ECO:0000256" key="1">
    <source>
        <dbReference type="SAM" id="Coils"/>
    </source>
</evidence>
<evidence type="ECO:0000313" key="4">
    <source>
        <dbReference type="Proteomes" id="UP000688137"/>
    </source>
</evidence>
<sequence>MYSGQFNLHITDKNAMIIPPSNDFYHQPYILKSRNQSVFLDNIQGKEASNNSYLLQTSERSQNQIMQSKMQELENQCLKQHQEFLSREIQQQQKELSKLWKLCQNHLLPPVTKPKQFALADQEFQDPQYQNGFETKRAQSFFEYQYPFKYDNQSDSTSYKNTNRNQKQNRIRQKNSREFQNQQEEFSSLKLPYTKKNPTFRENKLKYRKKRSHLKISRLKVYFLFILAYIRWTKNYRQQRNQKIQLLKQMRQKYTKCLETIANQNVLVCKLIIKQWISKIIDPLFKSFSTNQFIQQSNENSNNPNSPSSIQNRQHQFIQLTNQVMKNMEKITEKDQIPEIIQTSLFLSLFKSQNNKAPIFVSKRTKFYTKNTIKIGNYQEKLIISEYFIFRLLAQHLIDSSNHIVYQNINHKMLCKFIILAILGILQIIFQDYFSELKQYDEPSTQLFQRRIKISKSQDISIITDDNIDQQQSLIYGLHDRQNFQNIIEKNQEWLLEIYTKFSKILSNLHSIL</sequence>
<keyword evidence="1" id="KW-0175">Coiled coil</keyword>